<proteinExistence type="predicted"/>
<reference evidence="2" key="1">
    <citation type="submission" date="2016-05" db="EMBL/GenBank/DDBJ databases">
        <title>Comparative genomics of biotechnologically important yeasts.</title>
        <authorList>
            <consortium name="DOE Joint Genome Institute"/>
            <person name="Riley R."/>
            <person name="Haridas S."/>
            <person name="Wolfe K.H."/>
            <person name="Lopes M.R."/>
            <person name="Hittinger C.T."/>
            <person name="Goker M."/>
            <person name="Salamov A."/>
            <person name="Wisecaver J."/>
            <person name="Long T.M."/>
            <person name="Aerts A.L."/>
            <person name="Barry K."/>
            <person name="Choi C."/>
            <person name="Clum A."/>
            <person name="Coughlan A.Y."/>
            <person name="Deshpande S."/>
            <person name="Douglass A.P."/>
            <person name="Hanson S.J."/>
            <person name="Klenk H.-P."/>
            <person name="Labutti K."/>
            <person name="Lapidus A."/>
            <person name="Lindquist E."/>
            <person name="Lipzen A."/>
            <person name="Meier-Kolthoff J.P."/>
            <person name="Ohm R.A."/>
            <person name="Otillar R.P."/>
            <person name="Pangilinan J."/>
            <person name="Peng Y."/>
            <person name="Rokas A."/>
            <person name="Rosa C.A."/>
            <person name="Scheuner C."/>
            <person name="Sibirny A.A."/>
            <person name="Slot J.C."/>
            <person name="Stielow J.B."/>
            <person name="Sun H."/>
            <person name="Kurtzman C.P."/>
            <person name="Blackwell M."/>
            <person name="Grigoriev I.V."/>
            <person name="Jeffries T.W."/>
        </authorList>
    </citation>
    <scope>NUCLEOTIDE SEQUENCE [LARGE SCALE GENOMIC DNA]</scope>
    <source>
        <strain evidence="2">NRRL Y-12698</strain>
    </source>
</reference>
<dbReference type="RefSeq" id="XP_018988278.1">
    <property type="nucleotide sequence ID" value="XM_019132302.1"/>
</dbReference>
<keyword evidence="2" id="KW-1185">Reference proteome</keyword>
<dbReference type="AlphaFoldDB" id="A0A1E3QZ58"/>
<accession>A0A1E3QZ58</accession>
<evidence type="ECO:0000313" key="2">
    <source>
        <dbReference type="Proteomes" id="UP000094336"/>
    </source>
</evidence>
<dbReference type="Proteomes" id="UP000094336">
    <property type="component" value="Unassembled WGS sequence"/>
</dbReference>
<protein>
    <submittedName>
        <fullName evidence="1">Uncharacterized protein</fullName>
    </submittedName>
</protein>
<dbReference type="EMBL" id="KV454426">
    <property type="protein sequence ID" value="ODQ82950.1"/>
    <property type="molecule type" value="Genomic_DNA"/>
</dbReference>
<dbReference type="GeneID" id="30150155"/>
<evidence type="ECO:0000313" key="1">
    <source>
        <dbReference type="EMBL" id="ODQ82950.1"/>
    </source>
</evidence>
<sequence length="146" mass="16719">MNKTSPSYYATRDLLVLSQLVYEVHPAEIDSAHMEIITRRWETTLATQLSVNQGLYPETGFAVSPEEVAQLYLNLLDEYKISMVQEEPEILEPTKPKQKKAQKVSYTELLANQLYAKRLQEIDEALEVETETFNAELKKLQAIVGE</sequence>
<name>A0A1E3QZ58_9ASCO</name>
<organism evidence="1 2">
    <name type="scientific">Babjeviella inositovora NRRL Y-12698</name>
    <dbReference type="NCBI Taxonomy" id="984486"/>
    <lineage>
        <taxon>Eukaryota</taxon>
        <taxon>Fungi</taxon>
        <taxon>Dikarya</taxon>
        <taxon>Ascomycota</taxon>
        <taxon>Saccharomycotina</taxon>
        <taxon>Pichiomycetes</taxon>
        <taxon>Serinales incertae sedis</taxon>
        <taxon>Babjeviella</taxon>
    </lineage>
</organism>
<gene>
    <name evidence="1" type="ORF">BABINDRAFT_5836</name>
</gene>